<sequence>MAASKFLLDAAIRFKLRHAPPKKKSMSGYVICFYGNPISWTTKKQPVVAQSTTKAEFIAINKCAKQL</sequence>
<dbReference type="CDD" id="cd09272">
    <property type="entry name" value="RNase_HI_RT_Ty1"/>
    <property type="match status" value="1"/>
</dbReference>
<accession>A0A2N5V7U7</accession>
<dbReference type="OrthoDB" id="3344688at2759"/>
<evidence type="ECO:0000313" key="1">
    <source>
        <dbReference type="EMBL" id="PLW46062.1"/>
    </source>
</evidence>
<dbReference type="AlphaFoldDB" id="A0A2N5V7U7"/>
<comment type="caution">
    <text evidence="1">The sequence shown here is derived from an EMBL/GenBank/DDBJ whole genome shotgun (WGS) entry which is preliminary data.</text>
</comment>
<dbReference type="EMBL" id="PGCJ01000122">
    <property type="protein sequence ID" value="PLW46062.1"/>
    <property type="molecule type" value="Genomic_DNA"/>
</dbReference>
<organism evidence="1 2">
    <name type="scientific">Puccinia coronata f. sp. avenae</name>
    <dbReference type="NCBI Taxonomy" id="200324"/>
    <lineage>
        <taxon>Eukaryota</taxon>
        <taxon>Fungi</taxon>
        <taxon>Dikarya</taxon>
        <taxon>Basidiomycota</taxon>
        <taxon>Pucciniomycotina</taxon>
        <taxon>Pucciniomycetes</taxon>
        <taxon>Pucciniales</taxon>
        <taxon>Pucciniaceae</taxon>
        <taxon>Puccinia</taxon>
    </lineage>
</organism>
<keyword evidence="2" id="KW-1185">Reference proteome</keyword>
<name>A0A2N5V7U7_9BASI</name>
<dbReference type="Proteomes" id="UP000235388">
    <property type="component" value="Unassembled WGS sequence"/>
</dbReference>
<reference evidence="1 2" key="1">
    <citation type="submission" date="2017-11" db="EMBL/GenBank/DDBJ databases">
        <title>De novo assembly and phasing of dikaryotic genomes from two isolates of Puccinia coronata f. sp. avenae, the causal agent of oat crown rust.</title>
        <authorList>
            <person name="Miller M.E."/>
            <person name="Zhang Y."/>
            <person name="Omidvar V."/>
            <person name="Sperschneider J."/>
            <person name="Schwessinger B."/>
            <person name="Raley C."/>
            <person name="Palmer J.M."/>
            <person name="Garnica D."/>
            <person name="Upadhyaya N."/>
            <person name="Rathjen J."/>
            <person name="Taylor J.M."/>
            <person name="Park R.F."/>
            <person name="Dodds P.N."/>
            <person name="Hirsch C.D."/>
            <person name="Kianian S.F."/>
            <person name="Figueroa M."/>
        </authorList>
    </citation>
    <scope>NUCLEOTIDE SEQUENCE [LARGE SCALE GENOMIC DNA]</scope>
    <source>
        <strain evidence="1">12NC29</strain>
    </source>
</reference>
<protein>
    <submittedName>
        <fullName evidence="1">Uncharacterized protein</fullName>
    </submittedName>
</protein>
<evidence type="ECO:0000313" key="2">
    <source>
        <dbReference type="Proteomes" id="UP000235388"/>
    </source>
</evidence>
<proteinExistence type="predicted"/>
<gene>
    <name evidence="1" type="ORF">PCANC_11561</name>
</gene>